<dbReference type="SUPFAM" id="SSF46689">
    <property type="entry name" value="Homeodomain-like"/>
    <property type="match status" value="1"/>
</dbReference>
<dbReference type="InterPro" id="IPR009057">
    <property type="entry name" value="Homeodomain-like_sf"/>
</dbReference>
<dbReference type="Gene3D" id="1.10.357.10">
    <property type="entry name" value="Tetracycline Repressor, domain 2"/>
    <property type="match status" value="1"/>
</dbReference>
<gene>
    <name evidence="7" type="ORF">FXN61_44420</name>
</gene>
<protein>
    <submittedName>
        <fullName evidence="7">TetR family transcriptional regulator</fullName>
    </submittedName>
</protein>
<keyword evidence="4" id="KW-0804">Transcription</keyword>
<reference evidence="7 8" key="1">
    <citation type="submission" date="2019-08" db="EMBL/GenBank/DDBJ databases">
        <title>Lentzea from Indian Himalayas.</title>
        <authorList>
            <person name="Mandal S."/>
            <person name="Mallick Gupta A."/>
            <person name="Maiti P.K."/>
            <person name="Sarkar J."/>
            <person name="Mandal S."/>
        </authorList>
    </citation>
    <scope>NUCLEOTIDE SEQUENCE [LARGE SCALE GENOMIC DNA]</scope>
    <source>
        <strain evidence="7 8">PSKA42</strain>
    </source>
</reference>
<evidence type="ECO:0000256" key="1">
    <source>
        <dbReference type="ARBA" id="ARBA00022491"/>
    </source>
</evidence>
<proteinExistence type="predicted"/>
<keyword evidence="2" id="KW-0805">Transcription regulation</keyword>
<dbReference type="PANTHER" id="PTHR30055:SF228">
    <property type="entry name" value="TRANSCRIPTIONAL REGULATOR-RELATED"/>
    <property type="match status" value="1"/>
</dbReference>
<dbReference type="SUPFAM" id="SSF48498">
    <property type="entry name" value="Tetracyclin repressor-like, C-terminal domain"/>
    <property type="match status" value="1"/>
</dbReference>
<dbReference type="InterPro" id="IPR001647">
    <property type="entry name" value="HTH_TetR"/>
</dbReference>
<sequence>MRVSRPVRGRGAAHDERRGAILEAVFAIIDTEGTHQVSIRRVAEQAGVSVGRVQHYFPSKDDLLTAAFTAINDLGTARVQARLSDSTQPAEALLTELIPVTSEDRRLFRVAQAFETHALTNPSLSEQLRQGYDELIGLLTVLVGPAAKELLAMALGLANLTLTGNLTPEEARAIVRSGIEKHGAHPRS</sequence>
<evidence type="ECO:0000313" key="8">
    <source>
        <dbReference type="Proteomes" id="UP001515943"/>
    </source>
</evidence>
<evidence type="ECO:0000256" key="5">
    <source>
        <dbReference type="PROSITE-ProRule" id="PRU00335"/>
    </source>
</evidence>
<dbReference type="PRINTS" id="PR00455">
    <property type="entry name" value="HTHTETR"/>
</dbReference>
<dbReference type="InterPro" id="IPR036271">
    <property type="entry name" value="Tet_transcr_reg_TetR-rel_C_sf"/>
</dbReference>
<keyword evidence="3 5" id="KW-0238">DNA-binding</keyword>
<accession>A0ABX1FX20</accession>
<comment type="caution">
    <text evidence="7">The sequence shown here is derived from an EMBL/GenBank/DDBJ whole genome shotgun (WGS) entry which is preliminary data.</text>
</comment>
<dbReference type="InterPro" id="IPR050109">
    <property type="entry name" value="HTH-type_TetR-like_transc_reg"/>
</dbReference>
<dbReference type="InterPro" id="IPR039538">
    <property type="entry name" value="BetI_C"/>
</dbReference>
<dbReference type="Proteomes" id="UP001515943">
    <property type="component" value="Unassembled WGS sequence"/>
</dbReference>
<dbReference type="PANTHER" id="PTHR30055">
    <property type="entry name" value="HTH-TYPE TRANSCRIPTIONAL REGULATOR RUTR"/>
    <property type="match status" value="1"/>
</dbReference>
<evidence type="ECO:0000256" key="4">
    <source>
        <dbReference type="ARBA" id="ARBA00023163"/>
    </source>
</evidence>
<feature type="domain" description="HTH tetR-type" evidence="6">
    <location>
        <begin position="15"/>
        <end position="75"/>
    </location>
</feature>
<evidence type="ECO:0000259" key="6">
    <source>
        <dbReference type="PROSITE" id="PS50977"/>
    </source>
</evidence>
<evidence type="ECO:0000313" key="7">
    <source>
        <dbReference type="EMBL" id="NKE63394.1"/>
    </source>
</evidence>
<dbReference type="Pfam" id="PF00440">
    <property type="entry name" value="TetR_N"/>
    <property type="match status" value="1"/>
</dbReference>
<organism evidence="7 8">
    <name type="scientific">Lentzea indica</name>
    <dbReference type="NCBI Taxonomy" id="2604800"/>
    <lineage>
        <taxon>Bacteria</taxon>
        <taxon>Bacillati</taxon>
        <taxon>Actinomycetota</taxon>
        <taxon>Actinomycetes</taxon>
        <taxon>Pseudonocardiales</taxon>
        <taxon>Pseudonocardiaceae</taxon>
        <taxon>Lentzea</taxon>
    </lineage>
</organism>
<evidence type="ECO:0000256" key="2">
    <source>
        <dbReference type="ARBA" id="ARBA00023015"/>
    </source>
</evidence>
<dbReference type="Pfam" id="PF13977">
    <property type="entry name" value="TetR_C_6"/>
    <property type="match status" value="1"/>
</dbReference>
<name>A0ABX1FX20_9PSEU</name>
<feature type="DNA-binding region" description="H-T-H motif" evidence="5">
    <location>
        <begin position="38"/>
        <end position="57"/>
    </location>
</feature>
<keyword evidence="1" id="KW-0678">Repressor</keyword>
<dbReference type="EMBL" id="VSRL01000350">
    <property type="protein sequence ID" value="NKE63394.1"/>
    <property type="molecule type" value="Genomic_DNA"/>
</dbReference>
<dbReference type="PROSITE" id="PS50977">
    <property type="entry name" value="HTH_TETR_2"/>
    <property type="match status" value="1"/>
</dbReference>
<keyword evidence="8" id="KW-1185">Reference proteome</keyword>
<evidence type="ECO:0000256" key="3">
    <source>
        <dbReference type="ARBA" id="ARBA00023125"/>
    </source>
</evidence>